<name>A0A1G2F5B7_9BACT</name>
<dbReference type="InterPro" id="IPR000943">
    <property type="entry name" value="RNA_pol_sigma70"/>
</dbReference>
<dbReference type="Pfam" id="PF03118">
    <property type="entry name" value="RNA_pol_A_CTD"/>
    <property type="match status" value="1"/>
</dbReference>
<evidence type="ECO:0000259" key="1">
    <source>
        <dbReference type="Pfam" id="PF03118"/>
    </source>
</evidence>
<dbReference type="SUPFAM" id="SSF88659">
    <property type="entry name" value="Sigma3 and sigma4 domains of RNA polymerase sigma factors"/>
    <property type="match status" value="1"/>
</dbReference>
<feature type="domain" description="RNA polymerase alpha subunit C-terminal" evidence="1">
    <location>
        <begin position="140"/>
        <end position="194"/>
    </location>
</feature>
<dbReference type="InterPro" id="IPR007630">
    <property type="entry name" value="RNA_pol_sigma70_r4"/>
</dbReference>
<dbReference type="SUPFAM" id="SSF47789">
    <property type="entry name" value="C-terminal domain of RNA polymerase alpha subunit"/>
    <property type="match status" value="1"/>
</dbReference>
<evidence type="ECO:0000313" key="4">
    <source>
        <dbReference type="Proteomes" id="UP000177810"/>
    </source>
</evidence>
<accession>A0A1G2F5B7</accession>
<dbReference type="GO" id="GO:0003899">
    <property type="term" value="F:DNA-directed RNA polymerase activity"/>
    <property type="evidence" value="ECO:0007669"/>
    <property type="project" value="InterPro"/>
</dbReference>
<dbReference type="GO" id="GO:0006352">
    <property type="term" value="P:DNA-templated transcription initiation"/>
    <property type="evidence" value="ECO:0007669"/>
    <property type="project" value="InterPro"/>
</dbReference>
<dbReference type="GO" id="GO:0003700">
    <property type="term" value="F:DNA-binding transcription factor activity"/>
    <property type="evidence" value="ECO:0007669"/>
    <property type="project" value="InterPro"/>
</dbReference>
<dbReference type="InterPro" id="IPR036388">
    <property type="entry name" value="WH-like_DNA-bd_sf"/>
</dbReference>
<dbReference type="PRINTS" id="PR00046">
    <property type="entry name" value="SIGMA70FCT"/>
</dbReference>
<comment type="caution">
    <text evidence="3">The sequence shown here is derived from an EMBL/GenBank/DDBJ whole genome shotgun (WGS) entry which is preliminary data.</text>
</comment>
<dbReference type="EMBL" id="MHMT01000001">
    <property type="protein sequence ID" value="OGZ33274.1"/>
    <property type="molecule type" value="Genomic_DNA"/>
</dbReference>
<dbReference type="STRING" id="1801990.A2V69_01950"/>
<dbReference type="AlphaFoldDB" id="A0A1G2F5B7"/>
<protein>
    <recommendedName>
        <fullName evidence="5">RNA polymerase alpha subunit C-terminal domain-containing protein</fullName>
    </recommendedName>
</protein>
<dbReference type="GO" id="GO:0003677">
    <property type="term" value="F:DNA binding"/>
    <property type="evidence" value="ECO:0007669"/>
    <property type="project" value="InterPro"/>
</dbReference>
<dbReference type="Gene3D" id="1.10.10.10">
    <property type="entry name" value="Winged helix-like DNA-binding domain superfamily/Winged helix DNA-binding domain"/>
    <property type="match status" value="1"/>
</dbReference>
<dbReference type="InterPro" id="IPR011260">
    <property type="entry name" value="RNAP_asu_C"/>
</dbReference>
<dbReference type="Gene3D" id="1.10.150.20">
    <property type="entry name" value="5' to 3' exonuclease, C-terminal subdomain"/>
    <property type="match status" value="1"/>
</dbReference>
<evidence type="ECO:0008006" key="5">
    <source>
        <dbReference type="Google" id="ProtNLM"/>
    </source>
</evidence>
<reference evidence="3 4" key="1">
    <citation type="journal article" date="2016" name="Nat. Commun.">
        <title>Thousands of microbial genomes shed light on interconnected biogeochemical processes in an aquifer system.</title>
        <authorList>
            <person name="Anantharaman K."/>
            <person name="Brown C.T."/>
            <person name="Hug L.A."/>
            <person name="Sharon I."/>
            <person name="Castelle C.J."/>
            <person name="Probst A.J."/>
            <person name="Thomas B.C."/>
            <person name="Singh A."/>
            <person name="Wilkins M.J."/>
            <person name="Karaoz U."/>
            <person name="Brodie E.L."/>
            <person name="Williams K.H."/>
            <person name="Hubbard S.S."/>
            <person name="Banfield J.F."/>
        </authorList>
    </citation>
    <scope>NUCLEOTIDE SEQUENCE [LARGE SCALE GENOMIC DNA]</scope>
</reference>
<dbReference type="Pfam" id="PF04545">
    <property type="entry name" value="Sigma70_r4"/>
    <property type="match status" value="1"/>
</dbReference>
<dbReference type="InterPro" id="IPR013324">
    <property type="entry name" value="RNA_pol_sigma_r3/r4-like"/>
</dbReference>
<evidence type="ECO:0000313" key="3">
    <source>
        <dbReference type="EMBL" id="OGZ33274.1"/>
    </source>
</evidence>
<sequence length="203" mass="23749">MEIKEEKMINIQACEKFLKKILCLKDDFVLELDKKICCYFLALLRKFLKPREFQILDLHFGLTGKKVVLAFIAEALGISRERVRQIEESVIRKLGSPLRSRNQVFQMFLWHKTRLIREIRELQEENRALKTKLTLRLDIATPLTETRLSTRILNRLYSAGITTITDLIRKTEEELYQIKGVGKGILSDIKLFLEDNGLALRSK</sequence>
<gene>
    <name evidence="3" type="ORF">A2V69_01950</name>
</gene>
<proteinExistence type="predicted"/>
<dbReference type="Proteomes" id="UP000177810">
    <property type="component" value="Unassembled WGS sequence"/>
</dbReference>
<organism evidence="3 4">
    <name type="scientific">Candidatus Portnoybacteria bacterium RBG_13_40_8</name>
    <dbReference type="NCBI Taxonomy" id="1801990"/>
    <lineage>
        <taxon>Bacteria</taxon>
        <taxon>Candidatus Portnoyibacteriota</taxon>
    </lineage>
</organism>
<evidence type="ECO:0000259" key="2">
    <source>
        <dbReference type="Pfam" id="PF04545"/>
    </source>
</evidence>
<feature type="domain" description="RNA polymerase sigma-70 region 4" evidence="2">
    <location>
        <begin position="48"/>
        <end position="94"/>
    </location>
</feature>